<dbReference type="PaxDb" id="30732-ENSOMEP00000020466"/>
<accession>A0A3B3CS92</accession>
<dbReference type="PANTHER" id="PTHR37984:SF5">
    <property type="entry name" value="PROTEIN NYNRIN-LIKE"/>
    <property type="match status" value="1"/>
</dbReference>
<dbReference type="Pfam" id="PF17919">
    <property type="entry name" value="RT_RNaseH_2"/>
    <property type="match status" value="1"/>
</dbReference>
<dbReference type="Proteomes" id="UP000261560">
    <property type="component" value="Unplaced"/>
</dbReference>
<dbReference type="InterPro" id="IPR050951">
    <property type="entry name" value="Retrovirus_Pol_polyprotein"/>
</dbReference>
<dbReference type="OMA" id="CENATPN"/>
<dbReference type="GeneTree" id="ENSGT01140000282569"/>
<evidence type="ECO:0000256" key="2">
    <source>
        <dbReference type="SAM" id="MobiDB-lite"/>
    </source>
</evidence>
<reference evidence="4" key="1">
    <citation type="submission" date="2025-08" db="UniProtKB">
        <authorList>
            <consortium name="Ensembl"/>
        </authorList>
    </citation>
    <scope>IDENTIFICATION</scope>
</reference>
<dbReference type="InterPro" id="IPR043128">
    <property type="entry name" value="Rev_trsase/Diguanyl_cyclase"/>
</dbReference>
<evidence type="ECO:0000259" key="3">
    <source>
        <dbReference type="Pfam" id="PF17919"/>
    </source>
</evidence>
<proteinExistence type="predicted"/>
<keyword evidence="1" id="KW-0511">Multifunctional enzyme</keyword>
<dbReference type="Gene3D" id="3.30.70.270">
    <property type="match status" value="1"/>
</dbReference>
<dbReference type="AlphaFoldDB" id="A0A3B3CS92"/>
<protein>
    <recommendedName>
        <fullName evidence="3">Reverse transcriptase/retrotransposon-derived protein RNase H-like domain-containing protein</fullName>
    </recommendedName>
</protein>
<dbReference type="Ensembl" id="ENSOMET00000029926.1">
    <property type="protein sequence ID" value="ENSOMEP00000020466.1"/>
    <property type="gene ID" value="ENSOMEG00000022311.1"/>
</dbReference>
<dbReference type="PANTHER" id="PTHR37984">
    <property type="entry name" value="PROTEIN CBG26694"/>
    <property type="match status" value="1"/>
</dbReference>
<feature type="domain" description="Reverse transcriptase/retrotransposon-derived protein RNase H-like" evidence="3">
    <location>
        <begin position="80"/>
        <end position="145"/>
    </location>
</feature>
<evidence type="ECO:0000256" key="1">
    <source>
        <dbReference type="ARBA" id="ARBA00023268"/>
    </source>
</evidence>
<evidence type="ECO:0000313" key="5">
    <source>
        <dbReference type="Proteomes" id="UP000261560"/>
    </source>
</evidence>
<sequence length="218" mass="24255">MAAVMSTTGYTQIKFLGHIIDKQGIRPDTRTVETIRNIQPPLNTADLKRVMGMVHHLGRYLTDVSHPLNDLLKADRSWVWGAAQDQVFKRVKQMLTEAPVLAYCDIKKATVVSADASSYGLGRVLLQDHDGQLKPVVYCSRTLTLKPSQHHEPLLFTPLPDGPWKRVAPDICERMSAPHWQSRHPPRPDSRTTTGAPKTREQGGTGAGRVQAPSQPKE</sequence>
<reference evidence="4" key="2">
    <citation type="submission" date="2025-09" db="UniProtKB">
        <authorList>
            <consortium name="Ensembl"/>
        </authorList>
    </citation>
    <scope>IDENTIFICATION</scope>
</reference>
<name>A0A3B3CS92_ORYME</name>
<dbReference type="InterPro" id="IPR043502">
    <property type="entry name" value="DNA/RNA_pol_sf"/>
</dbReference>
<dbReference type="STRING" id="30732.ENSOMEP00000020466"/>
<keyword evidence="5" id="KW-1185">Reference proteome</keyword>
<dbReference type="SUPFAM" id="SSF56672">
    <property type="entry name" value="DNA/RNA polymerases"/>
    <property type="match status" value="1"/>
</dbReference>
<organism evidence="4 5">
    <name type="scientific">Oryzias melastigma</name>
    <name type="common">Marine medaka</name>
    <dbReference type="NCBI Taxonomy" id="30732"/>
    <lineage>
        <taxon>Eukaryota</taxon>
        <taxon>Metazoa</taxon>
        <taxon>Chordata</taxon>
        <taxon>Craniata</taxon>
        <taxon>Vertebrata</taxon>
        <taxon>Euteleostomi</taxon>
        <taxon>Actinopterygii</taxon>
        <taxon>Neopterygii</taxon>
        <taxon>Teleostei</taxon>
        <taxon>Neoteleostei</taxon>
        <taxon>Acanthomorphata</taxon>
        <taxon>Ovalentaria</taxon>
        <taxon>Atherinomorphae</taxon>
        <taxon>Beloniformes</taxon>
        <taxon>Adrianichthyidae</taxon>
        <taxon>Oryziinae</taxon>
        <taxon>Oryzias</taxon>
    </lineage>
</organism>
<dbReference type="InterPro" id="IPR041577">
    <property type="entry name" value="RT_RNaseH_2"/>
</dbReference>
<feature type="region of interest" description="Disordered" evidence="2">
    <location>
        <begin position="176"/>
        <end position="218"/>
    </location>
</feature>
<dbReference type="GO" id="GO:0003824">
    <property type="term" value="F:catalytic activity"/>
    <property type="evidence" value="ECO:0007669"/>
    <property type="project" value="UniProtKB-KW"/>
</dbReference>
<evidence type="ECO:0000313" key="4">
    <source>
        <dbReference type="Ensembl" id="ENSOMEP00000020466.1"/>
    </source>
</evidence>